<evidence type="ECO:0000313" key="2">
    <source>
        <dbReference type="Proteomes" id="UP000017090"/>
    </source>
</evidence>
<protein>
    <submittedName>
        <fullName evidence="1">Uncharacterized protein</fullName>
    </submittedName>
</protein>
<dbReference type="EMBL" id="AWXA01000005">
    <property type="protein sequence ID" value="ERT62370.1"/>
    <property type="molecule type" value="Genomic_DNA"/>
</dbReference>
<dbReference type="AlphaFoldDB" id="U7USR0"/>
<name>U7USR0_9FIRM</name>
<keyword evidence="2" id="KW-1185">Reference proteome</keyword>
<gene>
    <name evidence="1" type="ORF">HMPREF1250_0267</name>
</gene>
<comment type="caution">
    <text evidence="1">The sequence shown here is derived from an EMBL/GenBank/DDBJ whole genome shotgun (WGS) entry which is preliminary data.</text>
</comment>
<dbReference type="STRING" id="1111454.HMPREF1250_0267"/>
<reference evidence="1 2" key="1">
    <citation type="submission" date="2013-09" db="EMBL/GenBank/DDBJ databases">
        <authorList>
            <person name="Durkin A.S."/>
            <person name="Haft D.R."/>
            <person name="McCorrison J."/>
            <person name="Torralba M."/>
            <person name="Gillis M."/>
            <person name="Haft D.H."/>
            <person name="Methe B."/>
            <person name="Sutton G."/>
            <person name="Nelson K.E."/>
        </authorList>
    </citation>
    <scope>NUCLEOTIDE SEQUENCE [LARGE SCALE GENOMIC DNA]</scope>
    <source>
        <strain evidence="1 2">BV3C16-1</strain>
    </source>
</reference>
<dbReference type="PATRIC" id="fig|1111454.3.peg.205"/>
<organism evidence="1 2">
    <name type="scientific">Megasphaera vaginalis</name>
    <name type="common">ex Srinivasan et al. 2021</name>
    <dbReference type="NCBI Taxonomy" id="1111454"/>
    <lineage>
        <taxon>Bacteria</taxon>
        <taxon>Bacillati</taxon>
        <taxon>Bacillota</taxon>
        <taxon>Negativicutes</taxon>
        <taxon>Veillonellales</taxon>
        <taxon>Veillonellaceae</taxon>
        <taxon>Megasphaera</taxon>
    </lineage>
</organism>
<dbReference type="Proteomes" id="UP000017090">
    <property type="component" value="Unassembled WGS sequence"/>
</dbReference>
<dbReference type="CDD" id="cd19958">
    <property type="entry name" value="pyocin_knob"/>
    <property type="match status" value="1"/>
</dbReference>
<dbReference type="eggNOG" id="ENOG5033726">
    <property type="taxonomic scope" value="Bacteria"/>
</dbReference>
<proteinExistence type="predicted"/>
<accession>U7USR0</accession>
<dbReference type="RefSeq" id="WP_023052698.1">
    <property type="nucleotide sequence ID" value="NZ_AWXA01000005.1"/>
</dbReference>
<dbReference type="OrthoDB" id="1634660at2"/>
<sequence length="435" mass="47025">MKPQAFQHGEIRDENDVIIQAGAYGKKSALVNTTNDGALDYIVNNLEYLFSKVQSAISSIVGSNDTLTITNTDGTINTVTVDNVAHAGTADSLTYTMIPNGADLNNYYKVGEYVFVGDVNLSTLTNTPNGLTESFRLSVTKDVYYQQRLVTYNTHRVFCRRENMGWVEQPAGTAATATDITNSVITSTSFKQSGAVVSGADTDETSDINAMVQSRRTYAGSMYTSDKTWFDVISVRHRNGNDDGTRHGMRISTRMTDDHDSLHWNKQVYKNWGTEKIILDSANYNLYVPQLTGVGASGTWPISIAGNAVTADTCTGNSFTATTAEFGKSLSIVSGNEIKFNSSGYTNGGIVYVGWSDTQKSTKRINKWVFKNLGGEEADVQAKAFYSSNGGFYGNVHGNADTATKLKTARKITITGAVSGSATFDGSGDITINVT</sequence>
<evidence type="ECO:0000313" key="1">
    <source>
        <dbReference type="EMBL" id="ERT62370.1"/>
    </source>
</evidence>